<sequence>MAFRRREHPGSVEDEREALRAQRLALDELKRELAERVRAVREREAYLERALADIGSGPIAEDAQASPPSPAADDGVAAREAEIAARERAPTAAANDQGDDRLARIEARLAELAEAEKLFLRTRDELAARSEAVAARERLVAQRERELDERDAGAGAAWTQPELTEMEARLRRLEQQRREQELGFSGGLRRLQQHGTRPRADE</sequence>
<dbReference type="EMBL" id="QQZY01000006">
    <property type="protein sequence ID" value="RDI73967.1"/>
    <property type="molecule type" value="Genomic_DNA"/>
</dbReference>
<feature type="compositionally biased region" description="Basic and acidic residues" evidence="1">
    <location>
        <begin position="143"/>
        <end position="152"/>
    </location>
</feature>
<dbReference type="AlphaFoldDB" id="A0A7M2YWW2"/>
<reference evidence="2 3" key="1">
    <citation type="submission" date="2018-07" db="EMBL/GenBank/DDBJ databases">
        <title>High-quality-draft genome sequence of Gaiella occulta.</title>
        <authorList>
            <person name="Severino R."/>
            <person name="Froufe H.J.C."/>
            <person name="Rainey F.A."/>
            <person name="Barroso C."/>
            <person name="Albuquerque L."/>
            <person name="Lobo-Da-Cunha A."/>
            <person name="Da Costa M.S."/>
            <person name="Egas C."/>
        </authorList>
    </citation>
    <scope>NUCLEOTIDE SEQUENCE [LARGE SCALE GENOMIC DNA]</scope>
    <source>
        <strain evidence="2 3">F2-233</strain>
    </source>
</reference>
<protein>
    <submittedName>
        <fullName evidence="2">Uncharacterized protein</fullName>
    </submittedName>
</protein>
<feature type="region of interest" description="Disordered" evidence="1">
    <location>
        <begin position="143"/>
        <end position="164"/>
    </location>
</feature>
<evidence type="ECO:0000313" key="2">
    <source>
        <dbReference type="EMBL" id="RDI73967.1"/>
    </source>
</evidence>
<organism evidence="2 3">
    <name type="scientific">Gaiella occulta</name>
    <dbReference type="NCBI Taxonomy" id="1002870"/>
    <lineage>
        <taxon>Bacteria</taxon>
        <taxon>Bacillati</taxon>
        <taxon>Actinomycetota</taxon>
        <taxon>Thermoleophilia</taxon>
        <taxon>Gaiellales</taxon>
        <taxon>Gaiellaceae</taxon>
        <taxon>Gaiella</taxon>
    </lineage>
</organism>
<dbReference type="RefSeq" id="WP_114796932.1">
    <property type="nucleotide sequence ID" value="NZ_QQZY01000006.1"/>
</dbReference>
<feature type="region of interest" description="Disordered" evidence="1">
    <location>
        <begin position="56"/>
        <end position="100"/>
    </location>
</feature>
<keyword evidence="3" id="KW-1185">Reference proteome</keyword>
<evidence type="ECO:0000313" key="3">
    <source>
        <dbReference type="Proteomes" id="UP000254134"/>
    </source>
</evidence>
<accession>A0A7M2YWW2</accession>
<gene>
    <name evidence="2" type="ORF">Gocc_2531</name>
</gene>
<feature type="region of interest" description="Disordered" evidence="1">
    <location>
        <begin position="180"/>
        <end position="202"/>
    </location>
</feature>
<feature type="compositionally biased region" description="Basic and acidic residues" evidence="1">
    <location>
        <begin position="76"/>
        <end position="89"/>
    </location>
</feature>
<evidence type="ECO:0000256" key="1">
    <source>
        <dbReference type="SAM" id="MobiDB-lite"/>
    </source>
</evidence>
<dbReference type="Proteomes" id="UP000254134">
    <property type="component" value="Unassembled WGS sequence"/>
</dbReference>
<feature type="compositionally biased region" description="Low complexity" evidence="1">
    <location>
        <begin position="60"/>
        <end position="75"/>
    </location>
</feature>
<proteinExistence type="predicted"/>
<reference evidence="3" key="2">
    <citation type="journal article" date="2019" name="MicrobiologyOpen">
        <title>High-quality draft genome sequence of Gaiella occulta isolated from a 150 meter deep mineral water borehole and comparison with the genome sequences of other deep-branching lineages of the phylum Actinobacteria.</title>
        <authorList>
            <person name="Severino R."/>
            <person name="Froufe H.J.C."/>
            <person name="Barroso C."/>
            <person name="Albuquerque L."/>
            <person name="Lobo-da-Cunha A."/>
            <person name="da Costa M.S."/>
            <person name="Egas C."/>
        </authorList>
    </citation>
    <scope>NUCLEOTIDE SEQUENCE [LARGE SCALE GENOMIC DNA]</scope>
    <source>
        <strain evidence="3">F2-233</strain>
    </source>
</reference>
<comment type="caution">
    <text evidence="2">The sequence shown here is derived from an EMBL/GenBank/DDBJ whole genome shotgun (WGS) entry which is preliminary data.</text>
</comment>
<name>A0A7M2YWW2_9ACTN</name>